<accession>A0ABV1DBM9</accession>
<keyword evidence="6 7" id="KW-0472">Membrane</keyword>
<sequence length="187" mass="20433">MKQDCKKLWTIYLIMFKIGALTFGGGWSIITQVQEEFVEKRKWMGEEQIMDYMSLARTFPGIMVVNFSILSGYAMGGFPGAVAAAFGLVSPAILVIALVALFYDSIKNNPFVVRILNGIRSAVIPIILLAAWKLKSRAVTLKLQWLLAAAALLICAFTQVPKTIVIVLGAFIGFVIQRKGGGDNSLS</sequence>
<dbReference type="PANTHER" id="PTHR43663:SF2">
    <property type="entry name" value="CHROMATE TRANSPORT PROTEIN-RELATED"/>
    <property type="match status" value="1"/>
</dbReference>
<dbReference type="Proteomes" id="UP001454086">
    <property type="component" value="Unassembled WGS sequence"/>
</dbReference>
<evidence type="ECO:0000256" key="6">
    <source>
        <dbReference type="ARBA" id="ARBA00023136"/>
    </source>
</evidence>
<dbReference type="InterPro" id="IPR052518">
    <property type="entry name" value="CHR_Transporter"/>
</dbReference>
<feature type="transmembrane region" description="Helical" evidence="7">
    <location>
        <begin position="12"/>
        <end position="33"/>
    </location>
</feature>
<evidence type="ECO:0000256" key="5">
    <source>
        <dbReference type="ARBA" id="ARBA00022989"/>
    </source>
</evidence>
<feature type="transmembrane region" description="Helical" evidence="7">
    <location>
        <begin position="146"/>
        <end position="176"/>
    </location>
</feature>
<keyword evidence="9" id="KW-1185">Reference proteome</keyword>
<organism evidence="8 9">
    <name type="scientific">Enterocloster hominis</name>
    <name type="common">ex Hitch et al. 2024</name>
    <dbReference type="NCBI Taxonomy" id="1917870"/>
    <lineage>
        <taxon>Bacteria</taxon>
        <taxon>Bacillati</taxon>
        <taxon>Bacillota</taxon>
        <taxon>Clostridia</taxon>
        <taxon>Lachnospirales</taxon>
        <taxon>Lachnospiraceae</taxon>
        <taxon>Enterocloster</taxon>
    </lineage>
</organism>
<feature type="transmembrane region" description="Helical" evidence="7">
    <location>
        <begin position="115"/>
        <end position="134"/>
    </location>
</feature>
<evidence type="ECO:0000256" key="4">
    <source>
        <dbReference type="ARBA" id="ARBA00022692"/>
    </source>
</evidence>
<dbReference type="RefSeq" id="WP_008726488.1">
    <property type="nucleotide sequence ID" value="NZ_JAJFDX010000027.1"/>
</dbReference>
<evidence type="ECO:0000313" key="9">
    <source>
        <dbReference type="Proteomes" id="UP001454086"/>
    </source>
</evidence>
<keyword evidence="4 7" id="KW-0812">Transmembrane</keyword>
<dbReference type="PANTHER" id="PTHR43663">
    <property type="entry name" value="CHROMATE TRANSPORT PROTEIN-RELATED"/>
    <property type="match status" value="1"/>
</dbReference>
<reference evidence="8 9" key="1">
    <citation type="submission" date="2024-03" db="EMBL/GenBank/DDBJ databases">
        <title>Human intestinal bacterial collection.</title>
        <authorList>
            <person name="Pauvert C."/>
            <person name="Hitch T.C.A."/>
            <person name="Clavel T."/>
        </authorList>
    </citation>
    <scope>NUCLEOTIDE SEQUENCE [LARGE SCALE GENOMIC DNA]</scope>
    <source>
        <strain evidence="8 9">CLA-SR-H021</strain>
    </source>
</reference>
<keyword evidence="5 7" id="KW-1133">Transmembrane helix</keyword>
<evidence type="ECO:0000256" key="1">
    <source>
        <dbReference type="ARBA" id="ARBA00004651"/>
    </source>
</evidence>
<comment type="similarity">
    <text evidence="2">Belongs to the chromate ion transporter (CHR) (TC 2.A.51) family.</text>
</comment>
<dbReference type="EMBL" id="JBBMFM010000126">
    <property type="protein sequence ID" value="MEQ2427778.1"/>
    <property type="molecule type" value="Genomic_DNA"/>
</dbReference>
<comment type="caution">
    <text evidence="8">The sequence shown here is derived from an EMBL/GenBank/DDBJ whole genome shotgun (WGS) entry which is preliminary data.</text>
</comment>
<comment type="subcellular location">
    <subcellularLocation>
        <location evidence="1">Cell membrane</location>
        <topology evidence="1">Multi-pass membrane protein</topology>
    </subcellularLocation>
</comment>
<protein>
    <submittedName>
        <fullName evidence="8">Chromate transporter</fullName>
    </submittedName>
</protein>
<evidence type="ECO:0000256" key="3">
    <source>
        <dbReference type="ARBA" id="ARBA00022475"/>
    </source>
</evidence>
<feature type="transmembrane region" description="Helical" evidence="7">
    <location>
        <begin position="81"/>
        <end position="103"/>
    </location>
</feature>
<proteinExistence type="inferred from homology"/>
<evidence type="ECO:0000256" key="7">
    <source>
        <dbReference type="SAM" id="Phobius"/>
    </source>
</evidence>
<keyword evidence="3" id="KW-1003">Cell membrane</keyword>
<evidence type="ECO:0000256" key="2">
    <source>
        <dbReference type="ARBA" id="ARBA00005262"/>
    </source>
</evidence>
<dbReference type="InterPro" id="IPR003370">
    <property type="entry name" value="Chromate_transpt"/>
</dbReference>
<evidence type="ECO:0000313" key="8">
    <source>
        <dbReference type="EMBL" id="MEQ2427778.1"/>
    </source>
</evidence>
<dbReference type="Pfam" id="PF02417">
    <property type="entry name" value="Chromate_transp"/>
    <property type="match status" value="1"/>
</dbReference>
<name>A0ABV1DBM9_9FIRM</name>
<gene>
    <name evidence="8" type="ORF">WMQ36_22695</name>
</gene>